<gene>
    <name evidence="3" type="ORF">D0Z07_8896</name>
</gene>
<dbReference type="OrthoDB" id="10254221at2759"/>
<keyword evidence="1" id="KW-0472">Membrane</keyword>
<dbReference type="PANTHER" id="PTHR43355">
    <property type="entry name" value="FLAVIN REDUCTASE (NADPH)"/>
    <property type="match status" value="1"/>
</dbReference>
<evidence type="ECO:0000313" key="3">
    <source>
        <dbReference type="EMBL" id="KAG0645356.1"/>
    </source>
</evidence>
<dbReference type="InterPro" id="IPR051606">
    <property type="entry name" value="Polyketide_Oxido-like"/>
</dbReference>
<dbReference type="SUPFAM" id="SSF51735">
    <property type="entry name" value="NAD(P)-binding Rossmann-fold domains"/>
    <property type="match status" value="1"/>
</dbReference>
<dbReference type="AlphaFoldDB" id="A0A9P6SKG2"/>
<dbReference type="EMBL" id="VNKQ01000019">
    <property type="protein sequence ID" value="KAG0645356.1"/>
    <property type="molecule type" value="Genomic_DNA"/>
</dbReference>
<evidence type="ECO:0000313" key="4">
    <source>
        <dbReference type="Proteomes" id="UP000785200"/>
    </source>
</evidence>
<organism evidence="3 4">
    <name type="scientific">Hyphodiscus hymeniophilus</name>
    <dbReference type="NCBI Taxonomy" id="353542"/>
    <lineage>
        <taxon>Eukaryota</taxon>
        <taxon>Fungi</taxon>
        <taxon>Dikarya</taxon>
        <taxon>Ascomycota</taxon>
        <taxon>Pezizomycotina</taxon>
        <taxon>Leotiomycetes</taxon>
        <taxon>Helotiales</taxon>
        <taxon>Hyphodiscaceae</taxon>
        <taxon>Hyphodiscus</taxon>
    </lineage>
</organism>
<dbReference type="InterPro" id="IPR036291">
    <property type="entry name" value="NAD(P)-bd_dom_sf"/>
</dbReference>
<evidence type="ECO:0000256" key="1">
    <source>
        <dbReference type="SAM" id="Phobius"/>
    </source>
</evidence>
<dbReference type="InterPro" id="IPR016040">
    <property type="entry name" value="NAD(P)-bd_dom"/>
</dbReference>
<proteinExistence type="predicted"/>
<keyword evidence="1" id="KW-1133">Transmembrane helix</keyword>
<name>A0A9P6SKG2_9HELO</name>
<dbReference type="Proteomes" id="UP000785200">
    <property type="component" value="Unassembled WGS sequence"/>
</dbReference>
<accession>A0A9P6SKG2</accession>
<protein>
    <recommendedName>
        <fullName evidence="2">NAD(P)-binding domain-containing protein</fullName>
    </recommendedName>
</protein>
<keyword evidence="1" id="KW-0812">Transmembrane</keyword>
<dbReference type="Gene3D" id="3.40.50.720">
    <property type="entry name" value="NAD(P)-binding Rossmann-like Domain"/>
    <property type="match status" value="1"/>
</dbReference>
<dbReference type="GO" id="GO:0016646">
    <property type="term" value="F:oxidoreductase activity, acting on the CH-NH group of donors, NAD or NADP as acceptor"/>
    <property type="evidence" value="ECO:0007669"/>
    <property type="project" value="TreeGrafter"/>
</dbReference>
<evidence type="ECO:0000259" key="2">
    <source>
        <dbReference type="Pfam" id="PF13460"/>
    </source>
</evidence>
<comment type="caution">
    <text evidence="3">The sequence shown here is derived from an EMBL/GenBank/DDBJ whole genome shotgun (WGS) entry which is preliminary data.</text>
</comment>
<feature type="domain" description="NAD(P)-binding" evidence="2">
    <location>
        <begin position="7"/>
        <end position="177"/>
    </location>
</feature>
<dbReference type="Pfam" id="PF13460">
    <property type="entry name" value="NAD_binding_10"/>
    <property type="match status" value="1"/>
</dbReference>
<reference evidence="3" key="1">
    <citation type="submission" date="2019-07" db="EMBL/GenBank/DDBJ databases">
        <title>Hyphodiscus hymeniophilus genome sequencing and assembly.</title>
        <authorList>
            <person name="Kramer G."/>
            <person name="Nodwell J."/>
        </authorList>
    </citation>
    <scope>NUCLEOTIDE SEQUENCE</scope>
    <source>
        <strain evidence="3">ATCC 34498</strain>
    </source>
</reference>
<keyword evidence="4" id="KW-1185">Reference proteome</keyword>
<dbReference type="PANTHER" id="PTHR43355:SF7">
    <property type="entry name" value="NAD(P)-BINDING DOMAIN-CONTAINING PROTEIN"/>
    <property type="match status" value="1"/>
</dbReference>
<sequence>MRVLLLGGTGNLGSRCIPAFLAHEHIVTLYVRNPAKLQLLLSPAVLKKTTIVTGDATDSEGIKKAILAHNIEAVINVAGTQVKPGEEPLLPKIAKAVTDAAVAVRKERGIPLRAWLVSGLSILEYPGTPNSRLLQDYLPGFFYARVSAHEGTRKVVEAVRVSDLRWSLICVAMMEPANPNQGLLELLDTPSHHNLVLQAKSPPAWKNTWLIWIPFVGMFLNFLVVVLGQYKTKYEDVADFLSEDLESGSEQWIGMRVGMKDKAKIKAS</sequence>
<feature type="transmembrane region" description="Helical" evidence="1">
    <location>
        <begin position="209"/>
        <end position="227"/>
    </location>
</feature>